<dbReference type="AlphaFoldDB" id="A0A381YDT6"/>
<gene>
    <name evidence="2" type="ORF">METZ01_LOCUS127441</name>
</gene>
<organism evidence="2">
    <name type="scientific">marine metagenome</name>
    <dbReference type="NCBI Taxonomy" id="408172"/>
    <lineage>
        <taxon>unclassified sequences</taxon>
        <taxon>metagenomes</taxon>
        <taxon>ecological metagenomes</taxon>
    </lineage>
</organism>
<accession>A0A381YDT6</accession>
<reference evidence="2" key="1">
    <citation type="submission" date="2018-05" db="EMBL/GenBank/DDBJ databases">
        <authorList>
            <person name="Lanie J.A."/>
            <person name="Ng W.-L."/>
            <person name="Kazmierczak K.M."/>
            <person name="Andrzejewski T.M."/>
            <person name="Davidsen T.M."/>
            <person name="Wayne K.J."/>
            <person name="Tettelin H."/>
            <person name="Glass J.I."/>
            <person name="Rusch D."/>
            <person name="Podicherti R."/>
            <person name="Tsui H.-C.T."/>
            <person name="Winkler M.E."/>
        </authorList>
    </citation>
    <scope>NUCLEOTIDE SEQUENCE</scope>
</reference>
<name>A0A381YDT6_9ZZZZ</name>
<evidence type="ECO:0000256" key="1">
    <source>
        <dbReference type="SAM" id="MobiDB-lite"/>
    </source>
</evidence>
<dbReference type="EMBL" id="UINC01017875">
    <property type="protein sequence ID" value="SVA74587.1"/>
    <property type="molecule type" value="Genomic_DNA"/>
</dbReference>
<sequence length="30" mass="3370">MKKHEGKRSNFEVGARGLHPPQDKMFLAGC</sequence>
<feature type="region of interest" description="Disordered" evidence="1">
    <location>
        <begin position="1"/>
        <end position="30"/>
    </location>
</feature>
<protein>
    <submittedName>
        <fullName evidence="2">Uncharacterized protein</fullName>
    </submittedName>
</protein>
<evidence type="ECO:0000313" key="2">
    <source>
        <dbReference type="EMBL" id="SVA74587.1"/>
    </source>
</evidence>
<proteinExistence type="predicted"/>